<dbReference type="KEGG" id="ppso:QPJ95_00160"/>
<sequence length="82" mass="8584">MTNATVADLATQTKALDQRSMALMGVFGPAENLTALMRLPSGRIRRVTRGARLPAGLVVGIDTKGVLLEKNGATHRIAMPGG</sequence>
<dbReference type="RefSeq" id="WP_270918587.1">
    <property type="nucleotide sequence ID" value="NZ_CP127247.1"/>
</dbReference>
<name>A0A9Y2KZX3_9RHOB</name>
<organism evidence="1 2">
    <name type="scientific">Parasedimentitalea psychrophila</name>
    <dbReference type="NCBI Taxonomy" id="2997337"/>
    <lineage>
        <taxon>Bacteria</taxon>
        <taxon>Pseudomonadati</taxon>
        <taxon>Pseudomonadota</taxon>
        <taxon>Alphaproteobacteria</taxon>
        <taxon>Rhodobacterales</taxon>
        <taxon>Paracoccaceae</taxon>
        <taxon>Parasedimentitalea</taxon>
    </lineage>
</organism>
<dbReference type="EMBL" id="CP127247">
    <property type="protein sequence ID" value="WIY25405.1"/>
    <property type="molecule type" value="Genomic_DNA"/>
</dbReference>
<dbReference type="AlphaFoldDB" id="A0A9Y2KZX3"/>
<evidence type="ECO:0000313" key="2">
    <source>
        <dbReference type="Proteomes" id="UP001238334"/>
    </source>
</evidence>
<gene>
    <name evidence="1" type="ORF">QPJ95_00160</name>
</gene>
<proteinExistence type="predicted"/>
<keyword evidence="2" id="KW-1185">Reference proteome</keyword>
<reference evidence="1 2" key="1">
    <citation type="submission" date="2023-06" db="EMBL/GenBank/DDBJ databases">
        <title>Parasedimentitalea psychrophila sp. nov., a psychrophilic bacterium isolated from deep-sea sediment.</title>
        <authorList>
            <person name="Li A."/>
        </authorList>
    </citation>
    <scope>NUCLEOTIDE SEQUENCE [LARGE SCALE GENOMIC DNA]</scope>
    <source>
        <strain evidence="1 2">QS115</strain>
    </source>
</reference>
<evidence type="ECO:0008006" key="3">
    <source>
        <dbReference type="Google" id="ProtNLM"/>
    </source>
</evidence>
<accession>A0A9Y2KZX3</accession>
<protein>
    <recommendedName>
        <fullName evidence="3">Pilus assembly protein PilZ</fullName>
    </recommendedName>
</protein>
<dbReference type="Proteomes" id="UP001238334">
    <property type="component" value="Chromosome"/>
</dbReference>
<evidence type="ECO:0000313" key="1">
    <source>
        <dbReference type="EMBL" id="WIY25405.1"/>
    </source>
</evidence>